<dbReference type="InterPro" id="IPR034154">
    <property type="entry name" value="TOPRIM_DnaG/twinkle"/>
</dbReference>
<dbReference type="CDD" id="cd01029">
    <property type="entry name" value="TOPRIM_primases"/>
    <property type="match status" value="1"/>
</dbReference>
<dbReference type="SUPFAM" id="SSF56731">
    <property type="entry name" value="DNA primase core"/>
    <property type="match status" value="1"/>
</dbReference>
<dbReference type="Proteomes" id="UP000516666">
    <property type="component" value="Chromosome"/>
</dbReference>
<accession>A0A7H2V908</accession>
<organism evidence="2 3">
    <name type="scientific">Acinetobacter seifertii</name>
    <dbReference type="NCBI Taxonomy" id="1530123"/>
    <lineage>
        <taxon>Bacteria</taxon>
        <taxon>Pseudomonadati</taxon>
        <taxon>Pseudomonadota</taxon>
        <taxon>Gammaproteobacteria</taxon>
        <taxon>Moraxellales</taxon>
        <taxon>Moraxellaceae</taxon>
        <taxon>Acinetobacter</taxon>
        <taxon>Acinetobacter calcoaceticus/baumannii complex</taxon>
    </lineage>
</organism>
<sequence>MSDIKRRIDERLNQIFSFKREDDWYRFGVCPQCNKKEVYTHAINPRLVKCGRINKCGYEEYVKDICEDLFKDWSKEYPRTEAKPHAAADAYLEHSRGFDVLKLKGLYTQEAFHNEQKYPGQVTATVRFKIAPGIYWERFIDRPERFGRQKANFIGKYEGLAWSFDDLDTLCKAESIWITEGIFNSIALSFSKVPSIATMSTNNYPSDILKKIEVRCVELNKQKPRLRWAFDNDTAGRKAIKKYHLKALQEGWSSTAALPSGDDDWNDLYQKDQLHSESRGLYKHLGELHIAESPEQAGLLIYNYNDNRRKTFWFNHNYRLYWFNLDMDKYSKELERIEMDPERDILLDNQKRELALQQCSAVAEICNRQVNPLYFQRNEITDESWYYLQIQNPESEIKATFTADQISAKGKFGPRLLSVQVGAWWTGNDHQLLTFMKMKTERLREVKTIDFIGYSKEYQAYVFNKHAVYKGQIVEINNHDFYKLGKTELKTLANSPNIQLSPKKPFKPTWWKDFYRVRGAKGLIALAWWTGSYFAEQIRATHSSFPFIEIVGEAGAGKSRLIEFLWKLSGRPDYEGFDANKSTNVAIYRNFAQISNLPVVLIEGDRNDANGNSVAKAKFSWDELKDAYNGRAIRSKGLKTAGNETYEPPFRGAIMISQNTQIQASEAILTRTLHLFFDRKGQSLETKRIVDELDRLDIEDACTYMTYCLQNEAVFLETYKSKLAELETQFHANGITHTRIALCHAQVSALVESVAEHILKDVIDLEEICDAQDMLLNMAKERVDQLNGDHPLIEQFWDVYEYLNASRSSQFSINHFDTDAQQIAINLNELYKIAARNYQQLPDIKEMKNLLLTSRRYKFVDKSRVVKSHKYPADEVKDATEDKNLREHTVRCWIFTNPNLGVQK</sequence>
<evidence type="ECO:0000313" key="3">
    <source>
        <dbReference type="Proteomes" id="UP000516666"/>
    </source>
</evidence>
<feature type="domain" description="Toprim" evidence="1">
    <location>
        <begin position="176"/>
        <end position="271"/>
    </location>
</feature>
<proteinExistence type="predicted"/>
<protein>
    <submittedName>
        <fullName evidence="2">Toprim domain-containing protein</fullName>
    </submittedName>
</protein>
<name>A0A7H2V908_9GAMM</name>
<evidence type="ECO:0000259" key="1">
    <source>
        <dbReference type="Pfam" id="PF13362"/>
    </source>
</evidence>
<dbReference type="Pfam" id="PF13362">
    <property type="entry name" value="Toprim_3"/>
    <property type="match status" value="1"/>
</dbReference>
<dbReference type="AlphaFoldDB" id="A0A7H2V908"/>
<dbReference type="InterPro" id="IPR006171">
    <property type="entry name" value="TOPRIM_dom"/>
</dbReference>
<dbReference type="Gene3D" id="3.40.1360.10">
    <property type="match status" value="1"/>
</dbReference>
<evidence type="ECO:0000313" key="2">
    <source>
        <dbReference type="EMBL" id="QNX72841.1"/>
    </source>
</evidence>
<reference evidence="3" key="1">
    <citation type="submission" date="2020-09" db="EMBL/GenBank/DDBJ databases">
        <title>Clinical and molecular characterization of Acinetobacter seifertii in Taiwan.</title>
        <authorList>
            <person name="Li L.-H."/>
            <person name="Yang Y.-S."/>
            <person name="Sun J.-R."/>
            <person name="Huang T.-W."/>
            <person name="Huang W.-C."/>
            <person name="Wang Y.-C."/>
            <person name="Kuo T.-H."/>
            <person name="Kuo S.-C."/>
            <person name="Chen T.-L."/>
        </authorList>
    </citation>
    <scope>NUCLEOTIDE SEQUENCE [LARGE SCALE GENOMIC DNA]</scope>
    <source>
        <strain evidence="3">AS39</strain>
    </source>
</reference>
<dbReference type="EMBL" id="CP061646">
    <property type="protein sequence ID" value="QNX72841.1"/>
    <property type="molecule type" value="Genomic_DNA"/>
</dbReference>
<dbReference type="RefSeq" id="WP_191012593.1">
    <property type="nucleotide sequence ID" value="NZ_CP061646.1"/>
</dbReference>
<gene>
    <name evidence="2" type="ORF">IC776_02770</name>
</gene>
<reference evidence="2 3" key="2">
    <citation type="submission" date="2020-09" db="EMBL/GenBank/DDBJ databases">
        <authorList>
            <person name="Chen F.-J."/>
            <person name="Lee Y.-T."/>
        </authorList>
    </citation>
    <scope>NUCLEOTIDE SEQUENCE [LARGE SCALE GENOMIC DNA]</scope>
    <source>
        <strain evidence="2 3">AS39</strain>
    </source>
</reference>